<sequence>MKTQGREIEAQLDDGIRYLDLRIYQDHEEQNIFVSNRYRSCTLKEMLERVKAFLDRTELEIVFLDFSRLYSFDAITYMETADLIVETLGNHLAPPGPAGATAKVQELWDRGQRAVVFYPETYQPSSTCELCGSLCPSGFSVSGEAQLTREQEAKLWSRSHVYAPEPTAHNFDDMKAELERQIESRPAGQFFVLPGFVNPDCYMVACGQGARTIRFFNDGEDLLARCLPGFLRMAIPRFWRDLCPEVMAASNRTPVSLKELAEEVTLRVVAWVSDDWEADRLNIISVDWYEVVDTQLLDVVKQLTMKPVAVA</sequence>
<evidence type="ECO:0000256" key="2">
    <source>
        <dbReference type="ARBA" id="ARBA00012581"/>
    </source>
</evidence>
<dbReference type="InterPro" id="IPR017946">
    <property type="entry name" value="PLC-like_Pdiesterase_TIM-brl"/>
</dbReference>
<comment type="caution">
    <text evidence="7">The sequence shown here is derived from an EMBL/GenBank/DDBJ whole genome shotgun (WGS) entry which is preliminary data.</text>
</comment>
<dbReference type="GO" id="GO:0006629">
    <property type="term" value="P:lipid metabolic process"/>
    <property type="evidence" value="ECO:0007669"/>
    <property type="project" value="InterPro"/>
</dbReference>
<protein>
    <recommendedName>
        <fullName evidence="3">1-phosphatidylinositol phosphodiesterase</fullName>
        <ecNumber evidence="2">4.6.1.13</ecNumber>
    </recommendedName>
    <alternativeName>
        <fullName evidence="4">Phosphatidylinositol diacylglycerol-lyase</fullName>
    </alternativeName>
    <alternativeName>
        <fullName evidence="5">Phosphatidylinositol-specific phospholipase C</fullName>
    </alternativeName>
</protein>
<dbReference type="Gene3D" id="3.20.20.190">
    <property type="entry name" value="Phosphatidylinositol (PI) phosphodiesterase"/>
    <property type="match status" value="1"/>
</dbReference>
<evidence type="ECO:0000313" key="8">
    <source>
        <dbReference type="Proteomes" id="UP000019140"/>
    </source>
</evidence>
<feature type="domain" description="Phosphatidylinositol-specific phospholipase C X" evidence="6">
    <location>
        <begin position="3"/>
        <end position="116"/>
    </location>
</feature>
<proteinExistence type="predicted"/>
<dbReference type="PANTHER" id="PTHR13593">
    <property type="match status" value="1"/>
</dbReference>
<dbReference type="EC" id="4.6.1.13" evidence="2"/>
<dbReference type="AlphaFoldDB" id="W4LGU7"/>
<dbReference type="EMBL" id="AZHX01002165">
    <property type="protein sequence ID" value="ETW96566.1"/>
    <property type="molecule type" value="Genomic_DNA"/>
</dbReference>
<evidence type="ECO:0000256" key="5">
    <source>
        <dbReference type="ARBA" id="ARBA00030782"/>
    </source>
</evidence>
<organism evidence="7 8">
    <name type="scientific">Candidatus Entotheonella gemina</name>
    <dbReference type="NCBI Taxonomy" id="1429439"/>
    <lineage>
        <taxon>Bacteria</taxon>
        <taxon>Pseudomonadati</taxon>
        <taxon>Nitrospinota/Tectimicrobiota group</taxon>
        <taxon>Candidatus Tectimicrobiota</taxon>
        <taxon>Candidatus Entotheonellia</taxon>
        <taxon>Candidatus Entotheonellales</taxon>
        <taxon>Candidatus Entotheonellaceae</taxon>
        <taxon>Candidatus Entotheonella</taxon>
    </lineage>
</organism>
<dbReference type="GO" id="GO:0008081">
    <property type="term" value="F:phosphoric diester hydrolase activity"/>
    <property type="evidence" value="ECO:0007669"/>
    <property type="project" value="InterPro"/>
</dbReference>
<evidence type="ECO:0000313" key="7">
    <source>
        <dbReference type="EMBL" id="ETW96566.1"/>
    </source>
</evidence>
<dbReference type="SUPFAM" id="SSF51695">
    <property type="entry name" value="PLC-like phosphodiesterases"/>
    <property type="match status" value="1"/>
</dbReference>
<evidence type="ECO:0000256" key="3">
    <source>
        <dbReference type="ARBA" id="ARBA00019758"/>
    </source>
</evidence>
<gene>
    <name evidence="7" type="ORF">ETSY2_46155</name>
</gene>
<dbReference type="InterPro" id="IPR000909">
    <property type="entry name" value="PLipase_C_PInositol-sp_X_dom"/>
</dbReference>
<dbReference type="HOGENOM" id="CLU_893363_0_0_7"/>
<evidence type="ECO:0000256" key="4">
    <source>
        <dbReference type="ARBA" id="ARBA00030474"/>
    </source>
</evidence>
<dbReference type="PANTHER" id="PTHR13593:SF113">
    <property type="entry name" value="SI:DKEY-266F7.9"/>
    <property type="match status" value="1"/>
</dbReference>
<accession>W4LGU7</accession>
<evidence type="ECO:0000259" key="6">
    <source>
        <dbReference type="Pfam" id="PF00388"/>
    </source>
</evidence>
<dbReference type="Proteomes" id="UP000019140">
    <property type="component" value="Unassembled WGS sequence"/>
</dbReference>
<dbReference type="Pfam" id="PF00388">
    <property type="entry name" value="PI-PLC-X"/>
    <property type="match status" value="1"/>
</dbReference>
<dbReference type="InterPro" id="IPR051057">
    <property type="entry name" value="PI-PLC_domain"/>
</dbReference>
<reference evidence="7 8" key="1">
    <citation type="journal article" date="2014" name="Nature">
        <title>An environmental bacterial taxon with a large and distinct metabolic repertoire.</title>
        <authorList>
            <person name="Wilson M.C."/>
            <person name="Mori T."/>
            <person name="Ruckert C."/>
            <person name="Uria A.R."/>
            <person name="Helf M.J."/>
            <person name="Takada K."/>
            <person name="Gernert C."/>
            <person name="Steffens U.A."/>
            <person name="Heycke N."/>
            <person name="Schmitt S."/>
            <person name="Rinke C."/>
            <person name="Helfrich E.J."/>
            <person name="Brachmann A.O."/>
            <person name="Gurgui C."/>
            <person name="Wakimoto T."/>
            <person name="Kracht M."/>
            <person name="Crusemann M."/>
            <person name="Hentschel U."/>
            <person name="Abe I."/>
            <person name="Matsunaga S."/>
            <person name="Kalinowski J."/>
            <person name="Takeyama H."/>
            <person name="Piel J."/>
        </authorList>
    </citation>
    <scope>NUCLEOTIDE SEQUENCE [LARGE SCALE GENOMIC DNA]</scope>
    <source>
        <strain evidence="8">TSY2</strain>
    </source>
</reference>
<comment type="catalytic activity">
    <reaction evidence="1">
        <text>a 1,2-diacyl-sn-glycero-3-phospho-(1D-myo-inositol) = 1D-myo-inositol 1,2-cyclic phosphate + a 1,2-diacyl-sn-glycerol</text>
        <dbReference type="Rhea" id="RHEA:17093"/>
        <dbReference type="ChEBI" id="CHEBI:17815"/>
        <dbReference type="ChEBI" id="CHEBI:57880"/>
        <dbReference type="ChEBI" id="CHEBI:58484"/>
        <dbReference type="EC" id="4.6.1.13"/>
    </reaction>
</comment>
<evidence type="ECO:0000256" key="1">
    <source>
        <dbReference type="ARBA" id="ARBA00001316"/>
    </source>
</evidence>
<keyword evidence="8" id="KW-1185">Reference proteome</keyword>
<name>W4LGU7_9BACT</name>